<accession>A0A1W1B9V3</accession>
<dbReference type="PANTHER" id="PTHR33747:SF1">
    <property type="entry name" value="ADENYLATE CYCLASE-ASSOCIATED CAP C-TERMINAL DOMAIN-CONTAINING PROTEIN"/>
    <property type="match status" value="1"/>
</dbReference>
<dbReference type="SUPFAM" id="SSF103642">
    <property type="entry name" value="Sec-C motif"/>
    <property type="match status" value="1"/>
</dbReference>
<dbReference type="Pfam" id="PF17775">
    <property type="entry name" value="YchJ_M-like"/>
    <property type="match status" value="1"/>
</dbReference>
<dbReference type="InterPro" id="IPR004027">
    <property type="entry name" value="SEC_C_motif"/>
</dbReference>
<evidence type="ECO:0000259" key="1">
    <source>
        <dbReference type="Pfam" id="PF17775"/>
    </source>
</evidence>
<dbReference type="InterPro" id="IPR032710">
    <property type="entry name" value="NTF2-like_dom_sf"/>
</dbReference>
<gene>
    <name evidence="2" type="ORF">MNB_SV-6-1238</name>
</gene>
<evidence type="ECO:0000313" key="2">
    <source>
        <dbReference type="EMBL" id="SFV50309.1"/>
    </source>
</evidence>
<dbReference type="AlphaFoldDB" id="A0A1W1B9V3"/>
<dbReference type="SUPFAM" id="SSF54427">
    <property type="entry name" value="NTF2-like"/>
    <property type="match status" value="1"/>
</dbReference>
<reference evidence="2" key="1">
    <citation type="submission" date="2016-10" db="EMBL/GenBank/DDBJ databases">
        <authorList>
            <person name="de Groot N.N."/>
        </authorList>
    </citation>
    <scope>NUCLEOTIDE SEQUENCE</scope>
</reference>
<proteinExistence type="predicted"/>
<feature type="domain" description="YchJ-like middle NTF2-like" evidence="1">
    <location>
        <begin position="35"/>
        <end position="129"/>
    </location>
</feature>
<dbReference type="Gene3D" id="3.10.450.50">
    <property type="match status" value="1"/>
</dbReference>
<dbReference type="PANTHER" id="PTHR33747">
    <property type="entry name" value="UPF0225 PROTEIN SCO1677"/>
    <property type="match status" value="1"/>
</dbReference>
<organism evidence="2">
    <name type="scientific">hydrothermal vent metagenome</name>
    <dbReference type="NCBI Taxonomy" id="652676"/>
    <lineage>
        <taxon>unclassified sequences</taxon>
        <taxon>metagenomes</taxon>
        <taxon>ecological metagenomes</taxon>
    </lineage>
</organism>
<dbReference type="Pfam" id="PF02810">
    <property type="entry name" value="SEC-C"/>
    <property type="match status" value="1"/>
</dbReference>
<name>A0A1W1B9V3_9ZZZZ</name>
<dbReference type="EMBL" id="FPHC01000009">
    <property type="protein sequence ID" value="SFV50309.1"/>
    <property type="molecule type" value="Genomic_DNA"/>
</dbReference>
<protein>
    <submittedName>
        <fullName evidence="2">UPF0225 protein YchJ</fullName>
    </submittedName>
</protein>
<sequence>MKISPNATCPCHSKKKYKRCCAKYHKGAIAKNSLELMRSRYSAYALGDSKYIIKTTHPENPDYTLDTDKWSQSIDIFTQQSSFDGLEILEWIDGERESYVSFRATISNTIMIEKSRFVKESGRWLYVDGVLS</sequence>
<dbReference type="InterPro" id="IPR048469">
    <property type="entry name" value="YchJ-like_M"/>
</dbReference>